<protein>
    <submittedName>
        <fullName evidence="2">Uncharacterized protein</fullName>
    </submittedName>
</protein>
<feature type="compositionally biased region" description="Basic and acidic residues" evidence="1">
    <location>
        <begin position="115"/>
        <end position="131"/>
    </location>
</feature>
<evidence type="ECO:0000256" key="1">
    <source>
        <dbReference type="SAM" id="MobiDB-lite"/>
    </source>
</evidence>
<dbReference type="EMBL" id="JANPWB010000009">
    <property type="protein sequence ID" value="KAJ1152174.1"/>
    <property type="molecule type" value="Genomic_DNA"/>
</dbReference>
<dbReference type="AlphaFoldDB" id="A0AAV7RH60"/>
<comment type="caution">
    <text evidence="2">The sequence shown here is derived from an EMBL/GenBank/DDBJ whole genome shotgun (WGS) entry which is preliminary data.</text>
</comment>
<keyword evidence="3" id="KW-1185">Reference proteome</keyword>
<feature type="region of interest" description="Disordered" evidence="1">
    <location>
        <begin position="107"/>
        <end position="147"/>
    </location>
</feature>
<name>A0AAV7RH60_PLEWA</name>
<accession>A0AAV7RH60</accession>
<gene>
    <name evidence="2" type="ORF">NDU88_004951</name>
</gene>
<dbReference type="Proteomes" id="UP001066276">
    <property type="component" value="Chromosome 5"/>
</dbReference>
<organism evidence="2 3">
    <name type="scientific">Pleurodeles waltl</name>
    <name type="common">Iberian ribbed newt</name>
    <dbReference type="NCBI Taxonomy" id="8319"/>
    <lineage>
        <taxon>Eukaryota</taxon>
        <taxon>Metazoa</taxon>
        <taxon>Chordata</taxon>
        <taxon>Craniata</taxon>
        <taxon>Vertebrata</taxon>
        <taxon>Euteleostomi</taxon>
        <taxon>Amphibia</taxon>
        <taxon>Batrachia</taxon>
        <taxon>Caudata</taxon>
        <taxon>Salamandroidea</taxon>
        <taxon>Salamandridae</taxon>
        <taxon>Pleurodelinae</taxon>
        <taxon>Pleurodeles</taxon>
    </lineage>
</organism>
<reference evidence="2" key="1">
    <citation type="journal article" date="2022" name="bioRxiv">
        <title>Sequencing and chromosome-scale assembly of the giantPleurodeles waltlgenome.</title>
        <authorList>
            <person name="Brown T."/>
            <person name="Elewa A."/>
            <person name="Iarovenko S."/>
            <person name="Subramanian E."/>
            <person name="Araus A.J."/>
            <person name="Petzold A."/>
            <person name="Susuki M."/>
            <person name="Suzuki K.-i.T."/>
            <person name="Hayashi T."/>
            <person name="Toyoda A."/>
            <person name="Oliveira C."/>
            <person name="Osipova E."/>
            <person name="Leigh N.D."/>
            <person name="Simon A."/>
            <person name="Yun M.H."/>
        </authorList>
    </citation>
    <scope>NUCLEOTIDE SEQUENCE</scope>
    <source>
        <strain evidence="2">20211129_DDA</strain>
        <tissue evidence="2">Liver</tissue>
    </source>
</reference>
<sequence>MENQLKYQRPEEDPASRSPCFRFCGFKRPTPRWKTRTPYKCEFWRVPAVRGTMVTAQRGEQRVTRNVSWFQRVDPEGERASREVYDEYGNTNSEVVAVDGQADRLTPHCNLKLPRNQERPDELAGRSERYHLRSNPPPSQRLRHFIC</sequence>
<evidence type="ECO:0000313" key="2">
    <source>
        <dbReference type="EMBL" id="KAJ1152174.1"/>
    </source>
</evidence>
<evidence type="ECO:0000313" key="3">
    <source>
        <dbReference type="Proteomes" id="UP001066276"/>
    </source>
</evidence>
<proteinExistence type="predicted"/>